<evidence type="ECO:0000313" key="4">
    <source>
        <dbReference type="Proteomes" id="UP000198940"/>
    </source>
</evidence>
<dbReference type="OrthoDB" id="1443745at2"/>
<dbReference type="Proteomes" id="UP000184031">
    <property type="component" value="Unassembled WGS sequence"/>
</dbReference>
<dbReference type="AlphaFoldDB" id="A0A1M7CUB9"/>
<organism evidence="2 3">
    <name type="scientific">Flagellimonas taeanensis</name>
    <dbReference type="NCBI Taxonomy" id="1005926"/>
    <lineage>
        <taxon>Bacteria</taxon>
        <taxon>Pseudomonadati</taxon>
        <taxon>Bacteroidota</taxon>
        <taxon>Flavobacteriia</taxon>
        <taxon>Flavobacteriales</taxon>
        <taxon>Flavobacteriaceae</taxon>
        <taxon>Flagellimonas</taxon>
    </lineage>
</organism>
<accession>A0A1M7CUB9</accession>
<dbReference type="EMBL" id="FRAT01000016">
    <property type="protein sequence ID" value="SHL70815.1"/>
    <property type="molecule type" value="Genomic_DNA"/>
</dbReference>
<dbReference type="InterPro" id="IPR008822">
    <property type="entry name" value="Endonuclease_RusA-like"/>
</dbReference>
<dbReference type="GO" id="GO:0006310">
    <property type="term" value="P:DNA recombination"/>
    <property type="evidence" value="ECO:0007669"/>
    <property type="project" value="InterPro"/>
</dbReference>
<evidence type="ECO:0000313" key="3">
    <source>
        <dbReference type="Proteomes" id="UP000184031"/>
    </source>
</evidence>
<dbReference type="RefSeq" id="WP_072883072.1">
    <property type="nucleotide sequence ID" value="NZ_FOKU01000018.1"/>
</dbReference>
<protein>
    <submittedName>
        <fullName evidence="2">Endodeoxyribonuclease RusA</fullName>
    </submittedName>
</protein>
<comment type="caution">
    <text evidence="2">The sequence shown here is derived from an EMBL/GenBank/DDBJ whole genome shotgun (WGS) entry which is preliminary data.</text>
</comment>
<dbReference type="GO" id="GO:0000287">
    <property type="term" value="F:magnesium ion binding"/>
    <property type="evidence" value="ECO:0007669"/>
    <property type="project" value="InterPro"/>
</dbReference>
<dbReference type="EMBL" id="FOKU01000018">
    <property type="protein sequence ID" value="SFC66036.1"/>
    <property type="molecule type" value="Genomic_DNA"/>
</dbReference>
<dbReference type="SUPFAM" id="SSF103084">
    <property type="entry name" value="Holliday junction resolvase RusA"/>
    <property type="match status" value="1"/>
</dbReference>
<dbReference type="InterPro" id="IPR036614">
    <property type="entry name" value="RusA-like_sf"/>
</dbReference>
<reference evidence="2 3" key="1">
    <citation type="submission" date="2016-11" db="EMBL/GenBank/DDBJ databases">
        <authorList>
            <person name="Varghese N."/>
            <person name="Submissions S."/>
        </authorList>
    </citation>
    <scope>NUCLEOTIDE SEQUENCE [LARGE SCALE GENOMIC DNA]</scope>
    <source>
        <strain evidence="2 3">CGMCC 1.12174</strain>
        <strain evidence="1 4">DSM 26351</strain>
    </source>
</reference>
<dbReference type="Gene3D" id="3.30.1330.70">
    <property type="entry name" value="Holliday junction resolvase RusA"/>
    <property type="match status" value="1"/>
</dbReference>
<name>A0A1M7CUB9_9FLAO</name>
<keyword evidence="4" id="KW-1185">Reference proteome</keyword>
<gene>
    <name evidence="1" type="ORF">SAMN04487891_11813</name>
    <name evidence="2" type="ORF">SAMN05216293_4117</name>
</gene>
<sequence>MATNYVKFRQNPKIEILFGFYGGKPIPTKQDKFKPLKAFEIDEDGNEVELKNLYERKDDKNSIQEMKELVTDYAIEAFKEKGIIKRPANVEVILSFSVKERRFKEVDIDNLAKTILDGLTGVAFEDDAQISSLIVNKHIHEMKLDALFIGVTELTEKNKGFRNDIKLFGEVRSE</sequence>
<evidence type="ECO:0000313" key="2">
    <source>
        <dbReference type="EMBL" id="SHL70815.1"/>
    </source>
</evidence>
<dbReference type="GO" id="GO:0006281">
    <property type="term" value="P:DNA repair"/>
    <property type="evidence" value="ECO:0007669"/>
    <property type="project" value="InterPro"/>
</dbReference>
<dbReference type="Proteomes" id="UP000198940">
    <property type="component" value="Unassembled WGS sequence"/>
</dbReference>
<evidence type="ECO:0000313" key="1">
    <source>
        <dbReference type="EMBL" id="SFC66036.1"/>
    </source>
</evidence>
<proteinExistence type="predicted"/>
<dbReference type="Pfam" id="PF05866">
    <property type="entry name" value="RusA"/>
    <property type="match status" value="1"/>
</dbReference>